<dbReference type="Proteomes" id="UP000229976">
    <property type="component" value="Unassembled WGS sequence"/>
</dbReference>
<comment type="caution">
    <text evidence="7">The sequence shown here is derived from an EMBL/GenBank/DDBJ whole genome shotgun (WGS) entry which is preliminary data.</text>
</comment>
<sequence length="232" mass="25895">MVMFVVKNKKGEETGRTELPSAIFGVKMNNDLVYQVAVSQMANKRQVSAHTKDRGDVSGGGKKPWRQKGTGRARVGSNRSPIWIGGGVTFGPTNERVFKKKLNKKMKRKALFMVLSSRVENNSLILLDVLESENAKTKEMATLIKNVKNETSKEVVKETAGAETKKKARKGWKESILIVLPKMEKKIIMASRNIAKVKTIQAEDLNCLDALNSKYIIMPESAVNVIKETFTR</sequence>
<dbReference type="GO" id="GO:0005840">
    <property type="term" value="C:ribosome"/>
    <property type="evidence" value="ECO:0007669"/>
    <property type="project" value="UniProtKB-KW"/>
</dbReference>
<keyword evidence="3 5" id="KW-0687">Ribonucleoprotein</keyword>
<dbReference type="AlphaFoldDB" id="A0A2G9YU05"/>
<dbReference type="InterPro" id="IPR002136">
    <property type="entry name" value="Ribosomal_uL4"/>
</dbReference>
<dbReference type="InterPro" id="IPR013005">
    <property type="entry name" value="Ribosomal_uL4-like"/>
</dbReference>
<evidence type="ECO:0000313" key="7">
    <source>
        <dbReference type="EMBL" id="PIP22662.1"/>
    </source>
</evidence>
<dbReference type="SUPFAM" id="SSF52166">
    <property type="entry name" value="Ribosomal protein L4"/>
    <property type="match status" value="1"/>
</dbReference>
<keyword evidence="5" id="KW-0699">rRNA-binding</keyword>
<comment type="function">
    <text evidence="5">Forms part of the polypeptide exit tunnel.</text>
</comment>
<dbReference type="Pfam" id="PF00573">
    <property type="entry name" value="Ribosomal_L4"/>
    <property type="match status" value="1"/>
</dbReference>
<keyword evidence="2 5" id="KW-0689">Ribosomal protein</keyword>
<evidence type="ECO:0000256" key="2">
    <source>
        <dbReference type="ARBA" id="ARBA00022980"/>
    </source>
</evidence>
<reference evidence="7 8" key="1">
    <citation type="submission" date="2017-09" db="EMBL/GenBank/DDBJ databases">
        <title>Depth-based differentiation of microbial function through sediment-hosted aquifers and enrichment of novel symbionts in the deep terrestrial subsurface.</title>
        <authorList>
            <person name="Probst A.J."/>
            <person name="Ladd B."/>
            <person name="Jarett J.K."/>
            <person name="Geller-Mcgrath D.E."/>
            <person name="Sieber C.M."/>
            <person name="Emerson J.B."/>
            <person name="Anantharaman K."/>
            <person name="Thomas B.C."/>
            <person name="Malmstrom R."/>
            <person name="Stieglmeier M."/>
            <person name="Klingl A."/>
            <person name="Woyke T."/>
            <person name="Ryan C.M."/>
            <person name="Banfield J.F."/>
        </authorList>
    </citation>
    <scope>NUCLEOTIDE SEQUENCE [LARGE SCALE GENOMIC DNA]</scope>
    <source>
        <strain evidence="7">CG23_combo_of_CG06-09_8_20_14_all_39_17</strain>
    </source>
</reference>
<feature type="region of interest" description="Disordered" evidence="6">
    <location>
        <begin position="44"/>
        <end position="78"/>
    </location>
</feature>
<comment type="function">
    <text evidence="5">One of the primary rRNA binding proteins, this protein initially binds near the 5'-end of the 23S rRNA. It is important during the early stages of 50S assembly. It makes multiple contacts with different domains of the 23S rRNA in the assembled 50S subunit and ribosome.</text>
</comment>
<organism evidence="7 8">
    <name type="scientific">Candidatus Nealsonbacteria bacterium CG23_combo_of_CG06-09_8_20_14_all_39_17</name>
    <dbReference type="NCBI Taxonomy" id="1974722"/>
    <lineage>
        <taxon>Bacteria</taxon>
        <taxon>Candidatus Nealsoniibacteriota</taxon>
    </lineage>
</organism>
<dbReference type="GO" id="GO:0006412">
    <property type="term" value="P:translation"/>
    <property type="evidence" value="ECO:0007669"/>
    <property type="project" value="UniProtKB-UniRule"/>
</dbReference>
<evidence type="ECO:0000256" key="3">
    <source>
        <dbReference type="ARBA" id="ARBA00023274"/>
    </source>
</evidence>
<evidence type="ECO:0000256" key="6">
    <source>
        <dbReference type="SAM" id="MobiDB-lite"/>
    </source>
</evidence>
<dbReference type="Gene3D" id="3.40.1370.10">
    <property type="match status" value="1"/>
</dbReference>
<gene>
    <name evidence="5" type="primary">rplD</name>
    <name evidence="7" type="ORF">COX37_02655</name>
</gene>
<evidence type="ECO:0000256" key="4">
    <source>
        <dbReference type="ARBA" id="ARBA00035244"/>
    </source>
</evidence>
<dbReference type="EMBL" id="PCRO01000034">
    <property type="protein sequence ID" value="PIP22662.1"/>
    <property type="molecule type" value="Genomic_DNA"/>
</dbReference>
<protein>
    <recommendedName>
        <fullName evidence="4 5">Large ribosomal subunit protein uL4</fullName>
    </recommendedName>
</protein>
<accession>A0A2G9YU05</accession>
<evidence type="ECO:0000256" key="5">
    <source>
        <dbReference type="HAMAP-Rule" id="MF_01328"/>
    </source>
</evidence>
<dbReference type="GO" id="GO:0019843">
    <property type="term" value="F:rRNA binding"/>
    <property type="evidence" value="ECO:0007669"/>
    <property type="project" value="UniProtKB-UniRule"/>
</dbReference>
<dbReference type="GO" id="GO:0003735">
    <property type="term" value="F:structural constituent of ribosome"/>
    <property type="evidence" value="ECO:0007669"/>
    <property type="project" value="InterPro"/>
</dbReference>
<keyword evidence="5" id="KW-0694">RNA-binding</keyword>
<evidence type="ECO:0000256" key="1">
    <source>
        <dbReference type="ARBA" id="ARBA00010528"/>
    </source>
</evidence>
<dbReference type="GO" id="GO:1990904">
    <property type="term" value="C:ribonucleoprotein complex"/>
    <property type="evidence" value="ECO:0007669"/>
    <property type="project" value="UniProtKB-KW"/>
</dbReference>
<dbReference type="InterPro" id="IPR023574">
    <property type="entry name" value="Ribosomal_uL4_dom_sf"/>
</dbReference>
<dbReference type="NCBIfam" id="TIGR03953">
    <property type="entry name" value="rplD_bact"/>
    <property type="match status" value="1"/>
</dbReference>
<evidence type="ECO:0000313" key="8">
    <source>
        <dbReference type="Proteomes" id="UP000229976"/>
    </source>
</evidence>
<dbReference type="HAMAP" id="MF_01328_B">
    <property type="entry name" value="Ribosomal_uL4_B"/>
    <property type="match status" value="1"/>
</dbReference>
<name>A0A2G9YU05_9BACT</name>
<proteinExistence type="inferred from homology"/>
<comment type="similarity">
    <text evidence="1 5">Belongs to the universal ribosomal protein uL4 family.</text>
</comment>
<dbReference type="PANTHER" id="PTHR10746">
    <property type="entry name" value="50S RIBOSOMAL PROTEIN L4"/>
    <property type="match status" value="1"/>
</dbReference>
<comment type="subunit">
    <text evidence="5">Part of the 50S ribosomal subunit.</text>
</comment>
<dbReference type="PANTHER" id="PTHR10746:SF6">
    <property type="entry name" value="LARGE RIBOSOMAL SUBUNIT PROTEIN UL4M"/>
    <property type="match status" value="1"/>
</dbReference>